<gene>
    <name evidence="1" type="ORF">V1633_35395</name>
</gene>
<keyword evidence="2" id="KW-1185">Reference proteome</keyword>
<dbReference type="Proteomes" id="UP001332243">
    <property type="component" value="Unassembled WGS sequence"/>
</dbReference>
<protein>
    <submittedName>
        <fullName evidence="1">Uncharacterized protein</fullName>
    </submittedName>
</protein>
<comment type="caution">
    <text evidence="1">The sequence shown here is derived from an EMBL/GenBank/DDBJ whole genome shotgun (WGS) entry which is preliminary data.</text>
</comment>
<accession>A0ABU7S4P3</accession>
<dbReference type="EMBL" id="JAZGQK010000042">
    <property type="protein sequence ID" value="MEE6263753.1"/>
    <property type="molecule type" value="Genomic_DNA"/>
</dbReference>
<organism evidence="1 2">
    <name type="scientific">Plantactinospora sonchi</name>
    <dbReference type="NCBI Taxonomy" id="1544735"/>
    <lineage>
        <taxon>Bacteria</taxon>
        <taxon>Bacillati</taxon>
        <taxon>Actinomycetota</taxon>
        <taxon>Actinomycetes</taxon>
        <taxon>Micromonosporales</taxon>
        <taxon>Micromonosporaceae</taxon>
        <taxon>Plantactinospora</taxon>
    </lineage>
</organism>
<reference evidence="1 2" key="1">
    <citation type="submission" date="2024-01" db="EMBL/GenBank/DDBJ databases">
        <title>Genome insights into Plantactinospora sonchi sp. nov.</title>
        <authorList>
            <person name="Wang L."/>
        </authorList>
    </citation>
    <scope>NUCLEOTIDE SEQUENCE [LARGE SCALE GENOMIC DNA]</scope>
    <source>
        <strain evidence="1 2">NEAU-QY2</strain>
    </source>
</reference>
<sequence length="82" mass="9286">MTLLQRRRCATCDRPIRELARLVAYPGTAVLERFTTTTPVEMPADAVDVTWLAYPCMHELAEVDAWDLAVDEGWAVRHDRAA</sequence>
<evidence type="ECO:0000313" key="2">
    <source>
        <dbReference type="Proteomes" id="UP001332243"/>
    </source>
</evidence>
<evidence type="ECO:0000313" key="1">
    <source>
        <dbReference type="EMBL" id="MEE6263753.1"/>
    </source>
</evidence>
<proteinExistence type="predicted"/>
<name>A0ABU7S4P3_9ACTN</name>
<dbReference type="RefSeq" id="WP_331218569.1">
    <property type="nucleotide sequence ID" value="NZ_JAZGQK010000042.1"/>
</dbReference>